<dbReference type="InterPro" id="IPR036374">
    <property type="entry name" value="OxRdtase_Mopterin-bd_sf"/>
</dbReference>
<proteinExistence type="predicted"/>
<feature type="domain" description="Oxidoreductase molybdopterin-binding" evidence="2">
    <location>
        <begin position="64"/>
        <end position="144"/>
    </location>
</feature>
<evidence type="ECO:0000259" key="2">
    <source>
        <dbReference type="Pfam" id="PF00174"/>
    </source>
</evidence>
<evidence type="ECO:0000313" key="4">
    <source>
        <dbReference type="Proteomes" id="UP000318815"/>
    </source>
</evidence>
<feature type="chain" id="PRO_5023049210" evidence="1">
    <location>
        <begin position="23"/>
        <end position="165"/>
    </location>
</feature>
<dbReference type="EMBL" id="VOHS01000014">
    <property type="protein sequence ID" value="TWV99668.1"/>
    <property type="molecule type" value="Genomic_DNA"/>
</dbReference>
<evidence type="ECO:0000256" key="1">
    <source>
        <dbReference type="SAM" id="SignalP"/>
    </source>
</evidence>
<keyword evidence="4" id="KW-1185">Reference proteome</keyword>
<organism evidence="3 4">
    <name type="scientific">Chitinophaga pinensis</name>
    <dbReference type="NCBI Taxonomy" id="79329"/>
    <lineage>
        <taxon>Bacteria</taxon>
        <taxon>Pseudomonadati</taxon>
        <taxon>Bacteroidota</taxon>
        <taxon>Chitinophagia</taxon>
        <taxon>Chitinophagales</taxon>
        <taxon>Chitinophagaceae</taxon>
        <taxon>Chitinophaga</taxon>
    </lineage>
</organism>
<dbReference type="Proteomes" id="UP000318815">
    <property type="component" value="Unassembled WGS sequence"/>
</dbReference>
<name>A0A5C6LV93_9BACT</name>
<dbReference type="Gene3D" id="3.90.420.10">
    <property type="entry name" value="Oxidoreductase, molybdopterin-binding domain"/>
    <property type="match status" value="1"/>
</dbReference>
<dbReference type="InterPro" id="IPR000572">
    <property type="entry name" value="OxRdtase_Mopterin-bd_dom"/>
</dbReference>
<dbReference type="AlphaFoldDB" id="A0A5C6LV93"/>
<protein>
    <submittedName>
        <fullName evidence="3">Molybdopterin-dependent oxidoreductase</fullName>
    </submittedName>
</protein>
<comment type="caution">
    <text evidence="3">The sequence shown here is derived from an EMBL/GenBank/DDBJ whole genome shotgun (WGS) entry which is preliminary data.</text>
</comment>
<evidence type="ECO:0000313" key="3">
    <source>
        <dbReference type="EMBL" id="TWV99668.1"/>
    </source>
</evidence>
<dbReference type="SUPFAM" id="SSF56524">
    <property type="entry name" value="Oxidoreductase molybdopterin-binding domain"/>
    <property type="match status" value="1"/>
</dbReference>
<feature type="signal peptide" evidence="1">
    <location>
        <begin position="1"/>
        <end position="22"/>
    </location>
</feature>
<accession>A0A5C6LV93</accession>
<dbReference type="Pfam" id="PF00174">
    <property type="entry name" value="Oxidored_molyb"/>
    <property type="match status" value="1"/>
</dbReference>
<dbReference type="OrthoDB" id="482420at2"/>
<keyword evidence="1" id="KW-0732">Signal</keyword>
<reference evidence="3 4" key="1">
    <citation type="submission" date="2019-08" db="EMBL/GenBank/DDBJ databases">
        <title>Whole genome sequencing of chitin degrading bacteria Chitinophaga pinensis YS16.</title>
        <authorList>
            <person name="Singh R.P."/>
            <person name="Manchanda G."/>
            <person name="Maurya I.K."/>
            <person name="Joshi N.K."/>
            <person name="Srivastava A.K."/>
        </authorList>
    </citation>
    <scope>NUCLEOTIDE SEQUENCE [LARGE SCALE GENOMIC DNA]</scope>
    <source>
        <strain evidence="3 4">YS-16</strain>
    </source>
</reference>
<sequence>MNIFRSVIVLSFQLAFIVSAYAQTGPGIKISGEVTKPLTLSIEDLAKMKRSTAVLTDRDGKPHNYQGVALQELLEQAGVTMGKQLRGEQLTKYLMVKCADGYEVLFSLAELDSSFTDRVVILADKLENGPLPDGKGPFRLVVPGEKKPARSSFQVVEMVIRYAKD</sequence>
<gene>
    <name evidence="3" type="ORF">FEF09_15765</name>
</gene>
<dbReference type="RefSeq" id="WP_146306009.1">
    <property type="nucleotide sequence ID" value="NZ_VOHS01000014.1"/>
</dbReference>